<protein>
    <recommendedName>
        <fullName evidence="6">Kinesin-like protein</fullName>
    </recommendedName>
</protein>
<sequence>MGERRANRRGDSPGSRESVRSGGSSQGSDSLNSSKGFTGHSTLPSSSEGMGSASSLDQTMTRSLGSRGSLCDEGADECDNINVVVRCRPLNEKEKQRCDEMCLRFPGEGQAWVNMDNMNGTGGAETQSEDVLAHSGVKRLLDMAIDGFSCTVFCYGQTGSGKTHTLTGPPHLFDNGTSMFSESHGLIFRSFVYLFNQIQNRDDMEFTLTASYLEIYNEKVIDLLNIGTNTKPLQVRWSKKKRGFFVENLFEIECSELDDLLAVLEEGLRNRAVASHNMNEYSSRSHTILTVNITSEQKADDGVYLTKNGKINFVDLAGSEMTKKTNSEGKTLEEANNINKSLMVLGTCIAALSDHRRKDGHIPYRDSKLTKLLADSLAGNGVTLMIACVSPAKSNISETLNTLRYASRAKRIRTKPLIIMDPKEKVILSLQREVSLLREENAHLKMLIDLGENGVPQEGPQQLNGHLAAEANGVDLAEHVAAVGGRPVPGIMSRQGSFRIDKDKLETLDNQELVKLVQQYMASYSNIRRENKELQQVSAALVKDQELVCRENERLLRKLEDVNRKVANTEPSAQNERLDDNVCRRSPIIPAQPAVNGEDLLNASLSGSIFYRSGGTPGSFISRSLPSSSSSSSQVWVNPLNETQGKNAGSAPSSSGTGEGGGRSHHLPESINKELEKRRIGKSLTDLTGTGGPGKSSGGRRNSWDERNERKNPVKSKSISPGMANGRRSLLPRLLAPIRS</sequence>
<feature type="compositionally biased region" description="Basic and acidic residues" evidence="7">
    <location>
        <begin position="702"/>
        <end position="712"/>
    </location>
</feature>
<keyword evidence="5 6" id="KW-0505">Motor protein</keyword>
<evidence type="ECO:0000256" key="3">
    <source>
        <dbReference type="ARBA" id="ARBA00022840"/>
    </source>
</evidence>
<feature type="compositionally biased region" description="Low complexity" evidence="7">
    <location>
        <begin position="45"/>
        <end position="55"/>
    </location>
</feature>
<feature type="region of interest" description="Disordered" evidence="7">
    <location>
        <begin position="641"/>
        <end position="740"/>
    </location>
</feature>
<dbReference type="GO" id="GO:0005524">
    <property type="term" value="F:ATP binding"/>
    <property type="evidence" value="ECO:0007669"/>
    <property type="project" value="UniProtKB-UniRule"/>
</dbReference>
<evidence type="ECO:0000256" key="4">
    <source>
        <dbReference type="ARBA" id="ARBA00023212"/>
    </source>
</evidence>
<feature type="compositionally biased region" description="Basic and acidic residues" evidence="7">
    <location>
        <begin position="1"/>
        <end position="11"/>
    </location>
</feature>
<accession>A0AAW0T7P6</accession>
<dbReference type="InterPro" id="IPR019821">
    <property type="entry name" value="Kinesin_motor_CS"/>
</dbReference>
<proteinExistence type="inferred from homology"/>
<comment type="similarity">
    <text evidence="5 6">Belongs to the TRAFAC class myosin-kinesin ATPase superfamily. Kinesin family.</text>
</comment>
<dbReference type="Gene3D" id="3.40.850.10">
    <property type="entry name" value="Kinesin motor domain"/>
    <property type="match status" value="1"/>
</dbReference>
<keyword evidence="6" id="KW-0493">Microtubule</keyword>
<evidence type="ECO:0000256" key="1">
    <source>
        <dbReference type="ARBA" id="ARBA00004245"/>
    </source>
</evidence>
<feature type="compositionally biased region" description="Low complexity" evidence="7">
    <location>
        <begin position="12"/>
        <end position="36"/>
    </location>
</feature>
<dbReference type="GO" id="GO:0007018">
    <property type="term" value="P:microtubule-based movement"/>
    <property type="evidence" value="ECO:0007669"/>
    <property type="project" value="InterPro"/>
</dbReference>
<evidence type="ECO:0000256" key="5">
    <source>
        <dbReference type="PROSITE-ProRule" id="PRU00283"/>
    </source>
</evidence>
<evidence type="ECO:0000313" key="9">
    <source>
        <dbReference type="EMBL" id="KAK8383348.1"/>
    </source>
</evidence>
<comment type="subcellular location">
    <subcellularLocation>
        <location evidence="1">Cytoplasm</location>
        <location evidence="1">Cytoskeleton</location>
    </subcellularLocation>
</comment>
<dbReference type="PROSITE" id="PS50067">
    <property type="entry name" value="KINESIN_MOTOR_2"/>
    <property type="match status" value="1"/>
</dbReference>
<dbReference type="InterPro" id="IPR036961">
    <property type="entry name" value="Kinesin_motor_dom_sf"/>
</dbReference>
<keyword evidence="4" id="KW-0206">Cytoskeleton</keyword>
<feature type="compositionally biased region" description="Polar residues" evidence="7">
    <location>
        <begin position="56"/>
        <end position="66"/>
    </location>
</feature>
<evidence type="ECO:0000256" key="6">
    <source>
        <dbReference type="RuleBase" id="RU000394"/>
    </source>
</evidence>
<evidence type="ECO:0000256" key="2">
    <source>
        <dbReference type="ARBA" id="ARBA00022741"/>
    </source>
</evidence>
<dbReference type="Proteomes" id="UP001487740">
    <property type="component" value="Unassembled WGS sequence"/>
</dbReference>
<keyword evidence="4" id="KW-0963">Cytoplasm</keyword>
<dbReference type="PROSITE" id="PS00411">
    <property type="entry name" value="KINESIN_MOTOR_1"/>
    <property type="match status" value="1"/>
</dbReference>
<name>A0AAW0T7P6_SCYPA</name>
<dbReference type="InterPro" id="IPR027640">
    <property type="entry name" value="Kinesin-like_fam"/>
</dbReference>
<keyword evidence="3 5" id="KW-0067">ATP-binding</keyword>
<dbReference type="InterPro" id="IPR001752">
    <property type="entry name" value="Kinesin_motor_dom"/>
</dbReference>
<dbReference type="GO" id="GO:0051231">
    <property type="term" value="P:spindle elongation"/>
    <property type="evidence" value="ECO:0007669"/>
    <property type="project" value="TreeGrafter"/>
</dbReference>
<comment type="caution">
    <text evidence="9">The sequence shown here is derived from an EMBL/GenBank/DDBJ whole genome shotgun (WGS) entry which is preliminary data.</text>
</comment>
<feature type="compositionally biased region" description="Basic and acidic residues" evidence="7">
    <location>
        <begin position="666"/>
        <end position="678"/>
    </location>
</feature>
<dbReference type="SMART" id="SM00129">
    <property type="entry name" value="KISc"/>
    <property type="match status" value="1"/>
</dbReference>
<dbReference type="GO" id="GO:0005874">
    <property type="term" value="C:microtubule"/>
    <property type="evidence" value="ECO:0007669"/>
    <property type="project" value="UniProtKB-KW"/>
</dbReference>
<organism evidence="9 10">
    <name type="scientific">Scylla paramamosain</name>
    <name type="common">Mud crab</name>
    <dbReference type="NCBI Taxonomy" id="85552"/>
    <lineage>
        <taxon>Eukaryota</taxon>
        <taxon>Metazoa</taxon>
        <taxon>Ecdysozoa</taxon>
        <taxon>Arthropoda</taxon>
        <taxon>Crustacea</taxon>
        <taxon>Multicrustacea</taxon>
        <taxon>Malacostraca</taxon>
        <taxon>Eumalacostraca</taxon>
        <taxon>Eucarida</taxon>
        <taxon>Decapoda</taxon>
        <taxon>Pleocyemata</taxon>
        <taxon>Brachyura</taxon>
        <taxon>Eubrachyura</taxon>
        <taxon>Portunoidea</taxon>
        <taxon>Portunidae</taxon>
        <taxon>Portuninae</taxon>
        <taxon>Scylla</taxon>
    </lineage>
</organism>
<reference evidence="9 10" key="1">
    <citation type="submission" date="2023-03" db="EMBL/GenBank/DDBJ databases">
        <title>High-quality genome of Scylla paramamosain provides insights in environmental adaptation.</title>
        <authorList>
            <person name="Zhang L."/>
        </authorList>
    </citation>
    <scope>NUCLEOTIDE SEQUENCE [LARGE SCALE GENOMIC DNA]</scope>
    <source>
        <strain evidence="9">LZ_2023a</strain>
        <tissue evidence="9">Muscle</tissue>
    </source>
</reference>
<evidence type="ECO:0000256" key="7">
    <source>
        <dbReference type="SAM" id="MobiDB-lite"/>
    </source>
</evidence>
<dbReference type="PRINTS" id="PR00380">
    <property type="entry name" value="KINESINHEAVY"/>
</dbReference>
<feature type="domain" description="Kinesin motor" evidence="8">
    <location>
        <begin position="80"/>
        <end position="412"/>
    </location>
</feature>
<dbReference type="InterPro" id="IPR027417">
    <property type="entry name" value="P-loop_NTPase"/>
</dbReference>
<dbReference type="AlphaFoldDB" id="A0AAW0T7P6"/>
<feature type="region of interest" description="Disordered" evidence="7">
    <location>
        <begin position="1"/>
        <end position="68"/>
    </location>
</feature>
<evidence type="ECO:0000313" key="10">
    <source>
        <dbReference type="Proteomes" id="UP001487740"/>
    </source>
</evidence>
<dbReference type="GO" id="GO:0007052">
    <property type="term" value="P:mitotic spindle organization"/>
    <property type="evidence" value="ECO:0007669"/>
    <property type="project" value="TreeGrafter"/>
</dbReference>
<feature type="binding site" evidence="5">
    <location>
        <begin position="156"/>
        <end position="163"/>
    </location>
    <ligand>
        <name>ATP</name>
        <dbReference type="ChEBI" id="CHEBI:30616"/>
    </ligand>
</feature>
<dbReference type="GO" id="GO:0008017">
    <property type="term" value="F:microtubule binding"/>
    <property type="evidence" value="ECO:0007669"/>
    <property type="project" value="InterPro"/>
</dbReference>
<dbReference type="PANTHER" id="PTHR47969">
    <property type="entry name" value="CHROMOSOME-ASSOCIATED KINESIN KIF4A-RELATED"/>
    <property type="match status" value="1"/>
</dbReference>
<dbReference type="GO" id="GO:0005875">
    <property type="term" value="C:microtubule associated complex"/>
    <property type="evidence" value="ECO:0007669"/>
    <property type="project" value="TreeGrafter"/>
</dbReference>
<dbReference type="PANTHER" id="PTHR47969:SF33">
    <property type="entry name" value="KINESIN-LIKE PROTEIN"/>
    <property type="match status" value="1"/>
</dbReference>
<dbReference type="Pfam" id="PF00225">
    <property type="entry name" value="Kinesin"/>
    <property type="match status" value="1"/>
</dbReference>
<keyword evidence="10" id="KW-1185">Reference proteome</keyword>
<gene>
    <name evidence="9" type="ORF">O3P69_011669</name>
</gene>
<dbReference type="CDD" id="cd00106">
    <property type="entry name" value="KISc"/>
    <property type="match status" value="1"/>
</dbReference>
<dbReference type="SUPFAM" id="SSF52540">
    <property type="entry name" value="P-loop containing nucleoside triphosphate hydrolases"/>
    <property type="match status" value="1"/>
</dbReference>
<dbReference type="EMBL" id="JARAKH010000038">
    <property type="protein sequence ID" value="KAK8383348.1"/>
    <property type="molecule type" value="Genomic_DNA"/>
</dbReference>
<keyword evidence="2 5" id="KW-0547">Nucleotide-binding</keyword>
<evidence type="ECO:0000259" key="8">
    <source>
        <dbReference type="PROSITE" id="PS50067"/>
    </source>
</evidence>
<dbReference type="FunFam" id="3.40.850.10:FF:000080">
    <property type="entry name" value="Kinesin-like protein"/>
    <property type="match status" value="1"/>
</dbReference>
<dbReference type="GO" id="GO:0003777">
    <property type="term" value="F:microtubule motor activity"/>
    <property type="evidence" value="ECO:0007669"/>
    <property type="project" value="InterPro"/>
</dbReference>